<organism evidence="4 5">
    <name type="scientific">Candidatus Devosia phytovorans</name>
    <dbReference type="NCBI Taxonomy" id="3121372"/>
    <lineage>
        <taxon>Bacteria</taxon>
        <taxon>Pseudomonadati</taxon>
        <taxon>Pseudomonadota</taxon>
        <taxon>Alphaproteobacteria</taxon>
        <taxon>Hyphomicrobiales</taxon>
        <taxon>Devosiaceae</taxon>
        <taxon>Devosia</taxon>
    </lineage>
</organism>
<dbReference type="PANTHER" id="PTHR43673:SF10">
    <property type="entry name" value="NADH DEHYDROGENASE_NAD(P)H NITROREDUCTASE XCC3605-RELATED"/>
    <property type="match status" value="1"/>
</dbReference>
<gene>
    <name evidence="4" type="ORF">P0Y65_18170</name>
</gene>
<dbReference type="CDD" id="cd02138">
    <property type="entry name" value="TdsD-like"/>
    <property type="match status" value="1"/>
</dbReference>
<evidence type="ECO:0000256" key="2">
    <source>
        <dbReference type="ARBA" id="ARBA00023002"/>
    </source>
</evidence>
<evidence type="ECO:0000313" key="5">
    <source>
        <dbReference type="Proteomes" id="UP001217476"/>
    </source>
</evidence>
<sequence length="200" mass="21775">MTMNAILPRSTAHAIDPDMLARWSPRSFASDAEISQADLLTILEAARWAPSAFNAQPWHFIYARRNSESFADLVDLLAPFNRDWAQHGAALIFIASQTMRADSKGGLSPSRSHAFDAGAAWGMLALQTTKLGWHAHGMAGLDHDKAMEVLGLPEGWRVEIAVAIGKKGDGSTLSEALLAREIPSQRRPLDEVASEGRFSL</sequence>
<feature type="domain" description="Nitroreductase" evidence="3">
    <location>
        <begin position="21"/>
        <end position="73"/>
    </location>
</feature>
<feature type="domain" description="Nitroreductase" evidence="3">
    <location>
        <begin position="80"/>
        <end position="166"/>
    </location>
</feature>
<evidence type="ECO:0000313" key="4">
    <source>
        <dbReference type="EMBL" id="WEK06836.1"/>
    </source>
</evidence>
<dbReference type="PANTHER" id="PTHR43673">
    <property type="entry name" value="NAD(P)H NITROREDUCTASE YDGI-RELATED"/>
    <property type="match status" value="1"/>
</dbReference>
<dbReference type="Gene3D" id="3.40.109.10">
    <property type="entry name" value="NADH Oxidase"/>
    <property type="match status" value="1"/>
</dbReference>
<dbReference type="InterPro" id="IPR029479">
    <property type="entry name" value="Nitroreductase"/>
</dbReference>
<dbReference type="EMBL" id="CP119312">
    <property type="protein sequence ID" value="WEK06836.1"/>
    <property type="molecule type" value="Genomic_DNA"/>
</dbReference>
<reference evidence="4" key="1">
    <citation type="submission" date="2023-03" db="EMBL/GenBank/DDBJ databases">
        <title>Andean soil-derived lignocellulolytic bacterial consortium as a source of novel taxa and putative plastic-active enzymes.</title>
        <authorList>
            <person name="Diaz-Garcia L."/>
            <person name="Chuvochina M."/>
            <person name="Feuerriegel G."/>
            <person name="Bunk B."/>
            <person name="Sproer C."/>
            <person name="Streit W.R."/>
            <person name="Rodriguez L.M."/>
            <person name="Overmann J."/>
            <person name="Jimenez D.J."/>
        </authorList>
    </citation>
    <scope>NUCLEOTIDE SEQUENCE</scope>
    <source>
        <strain evidence="4">MAG 4196</strain>
    </source>
</reference>
<accession>A0AAJ5VXS2</accession>
<dbReference type="SUPFAM" id="SSF55469">
    <property type="entry name" value="FMN-dependent nitroreductase-like"/>
    <property type="match status" value="1"/>
</dbReference>
<proteinExistence type="inferred from homology"/>
<dbReference type="InterPro" id="IPR000415">
    <property type="entry name" value="Nitroreductase-like"/>
</dbReference>
<name>A0AAJ5VXS2_9HYPH</name>
<evidence type="ECO:0000256" key="1">
    <source>
        <dbReference type="ARBA" id="ARBA00007118"/>
    </source>
</evidence>
<dbReference type="Pfam" id="PF00881">
    <property type="entry name" value="Nitroreductase"/>
    <property type="match status" value="2"/>
</dbReference>
<dbReference type="AlphaFoldDB" id="A0AAJ5VXS2"/>
<dbReference type="Proteomes" id="UP001217476">
    <property type="component" value="Chromosome"/>
</dbReference>
<comment type="similarity">
    <text evidence="1">Belongs to the nitroreductase family.</text>
</comment>
<keyword evidence="2" id="KW-0560">Oxidoreductase</keyword>
<protein>
    <submittedName>
        <fullName evidence="4">Nitroreductase family protein</fullName>
    </submittedName>
</protein>
<evidence type="ECO:0000259" key="3">
    <source>
        <dbReference type="Pfam" id="PF00881"/>
    </source>
</evidence>
<dbReference type="GO" id="GO:0016491">
    <property type="term" value="F:oxidoreductase activity"/>
    <property type="evidence" value="ECO:0007669"/>
    <property type="project" value="UniProtKB-KW"/>
</dbReference>